<evidence type="ECO:0008006" key="4">
    <source>
        <dbReference type="Google" id="ProtNLM"/>
    </source>
</evidence>
<evidence type="ECO:0000313" key="2">
    <source>
        <dbReference type="EMBL" id="SHF22771.1"/>
    </source>
</evidence>
<dbReference type="Proteomes" id="UP000325134">
    <property type="component" value="Unassembled WGS sequence"/>
</dbReference>
<keyword evidence="3" id="KW-1185">Reference proteome</keyword>
<accession>A0A1M4ZXM8</accession>
<feature type="transmembrane region" description="Helical" evidence="1">
    <location>
        <begin position="26"/>
        <end position="49"/>
    </location>
</feature>
<dbReference type="EMBL" id="FQVK01000022">
    <property type="protein sequence ID" value="SHF22771.1"/>
    <property type="molecule type" value="Genomic_DNA"/>
</dbReference>
<organism evidence="2 3">
    <name type="scientific">Ruegeria intermedia</name>
    <dbReference type="NCBI Taxonomy" id="996115"/>
    <lineage>
        <taxon>Bacteria</taxon>
        <taxon>Pseudomonadati</taxon>
        <taxon>Pseudomonadota</taxon>
        <taxon>Alphaproteobacteria</taxon>
        <taxon>Rhodobacterales</taxon>
        <taxon>Roseobacteraceae</taxon>
        <taxon>Ruegeria</taxon>
    </lineage>
</organism>
<evidence type="ECO:0000256" key="1">
    <source>
        <dbReference type="SAM" id="Phobius"/>
    </source>
</evidence>
<gene>
    <name evidence="2" type="ORF">SAMN05444279_12235</name>
</gene>
<dbReference type="AlphaFoldDB" id="A0A1M4ZXM8"/>
<keyword evidence="1" id="KW-0472">Membrane</keyword>
<name>A0A1M4ZXM8_9RHOB</name>
<reference evidence="2 3" key="1">
    <citation type="submission" date="2016-11" db="EMBL/GenBank/DDBJ databases">
        <authorList>
            <person name="Varghese N."/>
            <person name="Submissions S."/>
        </authorList>
    </citation>
    <scope>NUCLEOTIDE SEQUENCE [LARGE SCALE GENOMIC DNA]</scope>
    <source>
        <strain evidence="2 3">DSM 29341</strain>
    </source>
</reference>
<keyword evidence="1" id="KW-0812">Transmembrane</keyword>
<proteinExistence type="predicted"/>
<evidence type="ECO:0000313" key="3">
    <source>
        <dbReference type="Proteomes" id="UP000325134"/>
    </source>
</evidence>
<sequence>MNLPDRSNAQQKAGFVKRFFRKESGVISIEAVMVYPLLFFGMCASFTFFDGYKQSSRNLKASYAIADVLSRERNTVNADYIDTMYELLQQMMSDRSDVSMRISFLRFDQPDDTHYVQWSCERGEYFDKLTDATVSSIENRLPIMPDNGKMIVVEVRDWYRRPFRIGYGENEFAMENFVFTHPRVYDNINADPNC</sequence>
<dbReference type="RefSeq" id="WP_223162524.1">
    <property type="nucleotide sequence ID" value="NZ_FQVK01000022.1"/>
</dbReference>
<keyword evidence="1" id="KW-1133">Transmembrane helix</keyword>
<protein>
    <recommendedName>
        <fullName evidence="4">Flp pilus assembly protein TadG</fullName>
    </recommendedName>
</protein>